<dbReference type="HAMAP" id="MF_00042">
    <property type="entry name" value="RNase_H"/>
    <property type="match status" value="1"/>
</dbReference>
<dbReference type="PANTHER" id="PTHR10642">
    <property type="entry name" value="RIBONUCLEASE H1"/>
    <property type="match status" value="1"/>
</dbReference>
<dbReference type="GO" id="GO:0046872">
    <property type="term" value="F:metal ion binding"/>
    <property type="evidence" value="ECO:0007669"/>
    <property type="project" value="UniProtKB-KW"/>
</dbReference>
<dbReference type="PROSITE" id="PS50879">
    <property type="entry name" value="RNASE_H_1"/>
    <property type="match status" value="1"/>
</dbReference>
<name>A0A382N6W2_9ZZZZ</name>
<evidence type="ECO:0000256" key="2">
    <source>
        <dbReference type="ARBA" id="ARBA00001946"/>
    </source>
</evidence>
<sequence length="150" mass="17171">MSTLQKTVTIYTDGACKGNPGPGGWGAILKYEGHVKEIKGYSHNTTNNIMEITAVIESLKSLKRSCHIVITTDSNYVKDGITDWIHDWKKRGWKTSGKKPVKNKELWQQLDLETKRHKIRWEWVKGHSGHPENERADELANEAIKYNSQI</sequence>
<evidence type="ECO:0000256" key="5">
    <source>
        <dbReference type="ARBA" id="ARBA00011245"/>
    </source>
</evidence>
<evidence type="ECO:0000256" key="3">
    <source>
        <dbReference type="ARBA" id="ARBA00004065"/>
    </source>
</evidence>
<dbReference type="GO" id="GO:0043137">
    <property type="term" value="P:DNA replication, removal of RNA primer"/>
    <property type="evidence" value="ECO:0007669"/>
    <property type="project" value="TreeGrafter"/>
</dbReference>
<dbReference type="EMBL" id="UINC01097949">
    <property type="protein sequence ID" value="SVC56075.1"/>
    <property type="molecule type" value="Genomic_DNA"/>
</dbReference>
<dbReference type="SUPFAM" id="SSF53098">
    <property type="entry name" value="Ribonuclease H-like"/>
    <property type="match status" value="1"/>
</dbReference>
<reference evidence="13" key="1">
    <citation type="submission" date="2018-05" db="EMBL/GenBank/DDBJ databases">
        <authorList>
            <person name="Lanie J.A."/>
            <person name="Ng W.-L."/>
            <person name="Kazmierczak K.M."/>
            <person name="Andrzejewski T.M."/>
            <person name="Davidsen T.M."/>
            <person name="Wayne K.J."/>
            <person name="Tettelin H."/>
            <person name="Glass J.I."/>
            <person name="Rusch D."/>
            <person name="Podicherti R."/>
            <person name="Tsui H.-C.T."/>
            <person name="Winkler M.E."/>
        </authorList>
    </citation>
    <scope>NUCLEOTIDE SEQUENCE</scope>
</reference>
<comment type="cofactor">
    <cofactor evidence="2">
        <name>Mg(2+)</name>
        <dbReference type="ChEBI" id="CHEBI:18420"/>
    </cofactor>
</comment>
<dbReference type="InterPro" id="IPR022892">
    <property type="entry name" value="RNaseHI"/>
</dbReference>
<gene>
    <name evidence="13" type="ORF">METZ01_LOCUS308929</name>
</gene>
<evidence type="ECO:0000259" key="12">
    <source>
        <dbReference type="PROSITE" id="PS50879"/>
    </source>
</evidence>
<dbReference type="GO" id="GO:0003676">
    <property type="term" value="F:nucleic acid binding"/>
    <property type="evidence" value="ECO:0007669"/>
    <property type="project" value="InterPro"/>
</dbReference>
<dbReference type="FunFam" id="3.30.420.10:FF:000089">
    <property type="entry name" value="Ribonuclease H"/>
    <property type="match status" value="1"/>
</dbReference>
<evidence type="ECO:0000313" key="13">
    <source>
        <dbReference type="EMBL" id="SVC56075.1"/>
    </source>
</evidence>
<comment type="catalytic activity">
    <reaction evidence="1">
        <text>Endonucleolytic cleavage to 5'-phosphomonoester.</text>
        <dbReference type="EC" id="3.1.26.4"/>
    </reaction>
</comment>
<protein>
    <recommendedName>
        <fullName evidence="6">ribonuclease H</fullName>
        <ecNumber evidence="6">3.1.26.4</ecNumber>
    </recommendedName>
</protein>
<comment type="subunit">
    <text evidence="5">Monomer.</text>
</comment>
<keyword evidence="8" id="KW-0479">Metal-binding</keyword>
<dbReference type="InterPro" id="IPR012337">
    <property type="entry name" value="RNaseH-like_sf"/>
</dbReference>
<evidence type="ECO:0000256" key="10">
    <source>
        <dbReference type="ARBA" id="ARBA00022801"/>
    </source>
</evidence>
<evidence type="ECO:0000256" key="7">
    <source>
        <dbReference type="ARBA" id="ARBA00022722"/>
    </source>
</evidence>
<keyword evidence="9" id="KW-0255">Endonuclease</keyword>
<evidence type="ECO:0000256" key="1">
    <source>
        <dbReference type="ARBA" id="ARBA00000077"/>
    </source>
</evidence>
<dbReference type="NCBIfam" id="NF001236">
    <property type="entry name" value="PRK00203.1"/>
    <property type="match status" value="1"/>
</dbReference>
<dbReference type="InterPro" id="IPR036397">
    <property type="entry name" value="RNaseH_sf"/>
</dbReference>
<keyword evidence="10" id="KW-0378">Hydrolase</keyword>
<dbReference type="CDD" id="cd09278">
    <property type="entry name" value="RNase_HI_prokaryote_like"/>
    <property type="match status" value="1"/>
</dbReference>
<evidence type="ECO:0000256" key="9">
    <source>
        <dbReference type="ARBA" id="ARBA00022759"/>
    </source>
</evidence>
<evidence type="ECO:0000256" key="4">
    <source>
        <dbReference type="ARBA" id="ARBA00005300"/>
    </source>
</evidence>
<dbReference type="GO" id="GO:0004523">
    <property type="term" value="F:RNA-DNA hybrid ribonuclease activity"/>
    <property type="evidence" value="ECO:0007669"/>
    <property type="project" value="UniProtKB-EC"/>
</dbReference>
<evidence type="ECO:0000256" key="6">
    <source>
        <dbReference type="ARBA" id="ARBA00012180"/>
    </source>
</evidence>
<organism evidence="13">
    <name type="scientific">marine metagenome</name>
    <dbReference type="NCBI Taxonomy" id="408172"/>
    <lineage>
        <taxon>unclassified sequences</taxon>
        <taxon>metagenomes</taxon>
        <taxon>ecological metagenomes</taxon>
    </lineage>
</organism>
<dbReference type="Gene3D" id="3.30.420.10">
    <property type="entry name" value="Ribonuclease H-like superfamily/Ribonuclease H"/>
    <property type="match status" value="1"/>
</dbReference>
<evidence type="ECO:0000256" key="11">
    <source>
        <dbReference type="ARBA" id="ARBA00022842"/>
    </source>
</evidence>
<comment type="function">
    <text evidence="3">Endonuclease that specifically degrades the RNA of RNA-DNA hybrids.</text>
</comment>
<dbReference type="AlphaFoldDB" id="A0A382N6W2"/>
<comment type="similarity">
    <text evidence="4">Belongs to the RNase H family.</text>
</comment>
<dbReference type="Pfam" id="PF00075">
    <property type="entry name" value="RNase_H"/>
    <property type="match status" value="1"/>
</dbReference>
<dbReference type="PANTHER" id="PTHR10642:SF26">
    <property type="entry name" value="RIBONUCLEASE H1"/>
    <property type="match status" value="1"/>
</dbReference>
<dbReference type="EC" id="3.1.26.4" evidence="6"/>
<dbReference type="InterPro" id="IPR002156">
    <property type="entry name" value="RNaseH_domain"/>
</dbReference>
<feature type="domain" description="RNase H type-1" evidence="12">
    <location>
        <begin position="4"/>
        <end position="145"/>
    </location>
</feature>
<keyword evidence="11" id="KW-0460">Magnesium</keyword>
<proteinExistence type="inferred from homology"/>
<accession>A0A382N6W2</accession>
<dbReference type="InterPro" id="IPR050092">
    <property type="entry name" value="RNase_H"/>
</dbReference>
<evidence type="ECO:0000256" key="8">
    <source>
        <dbReference type="ARBA" id="ARBA00022723"/>
    </source>
</evidence>
<keyword evidence="7" id="KW-0540">Nuclease</keyword>